<feature type="compositionally biased region" description="Basic and acidic residues" evidence="1">
    <location>
        <begin position="1"/>
        <end position="10"/>
    </location>
</feature>
<organism evidence="2 3">
    <name type="scientific">Streptomyces physcomitrii</name>
    <dbReference type="NCBI Taxonomy" id="2724184"/>
    <lineage>
        <taxon>Bacteria</taxon>
        <taxon>Bacillati</taxon>
        <taxon>Actinomycetota</taxon>
        <taxon>Actinomycetes</taxon>
        <taxon>Kitasatosporales</taxon>
        <taxon>Streptomycetaceae</taxon>
        <taxon>Streptomyces</taxon>
    </lineage>
</organism>
<accession>A0ABX1HAN6</accession>
<gene>
    <name evidence="2" type="ORF">HFV08_30010</name>
</gene>
<feature type="compositionally biased region" description="Basic and acidic residues" evidence="1">
    <location>
        <begin position="277"/>
        <end position="288"/>
    </location>
</feature>
<feature type="compositionally biased region" description="Basic and acidic residues" evidence="1">
    <location>
        <begin position="132"/>
        <end position="164"/>
    </location>
</feature>
<feature type="compositionally biased region" description="Basic and acidic residues" evidence="1">
    <location>
        <begin position="82"/>
        <end position="122"/>
    </location>
</feature>
<evidence type="ECO:0000313" key="3">
    <source>
        <dbReference type="Proteomes" id="UP000772196"/>
    </source>
</evidence>
<reference evidence="2 3" key="1">
    <citation type="submission" date="2020-04" db="EMBL/GenBank/DDBJ databases">
        <title>Phylogenetic Diversity and Antibacterial Activity against Ralstonia solanacearum of Endophytic Actinomycete Isolated from Moss.</title>
        <authorList>
            <person name="Zhuang X."/>
        </authorList>
    </citation>
    <scope>NUCLEOTIDE SEQUENCE [LARGE SCALE GENOMIC DNA]</scope>
    <source>
        <strain evidence="2 3">LD120</strain>
    </source>
</reference>
<feature type="compositionally biased region" description="Basic and acidic residues" evidence="1">
    <location>
        <begin position="222"/>
        <end position="265"/>
    </location>
</feature>
<feature type="region of interest" description="Disordered" evidence="1">
    <location>
        <begin position="1"/>
        <end position="30"/>
    </location>
</feature>
<feature type="region of interest" description="Disordered" evidence="1">
    <location>
        <begin position="60"/>
        <end position="330"/>
    </location>
</feature>
<evidence type="ECO:0000313" key="2">
    <source>
        <dbReference type="EMBL" id="NKI45388.1"/>
    </source>
</evidence>
<dbReference type="Proteomes" id="UP000772196">
    <property type="component" value="Unassembled WGS sequence"/>
</dbReference>
<evidence type="ECO:0008006" key="4">
    <source>
        <dbReference type="Google" id="ProtNLM"/>
    </source>
</evidence>
<comment type="caution">
    <text evidence="2">The sequence shown here is derived from an EMBL/GenBank/DDBJ whole genome shotgun (WGS) entry which is preliminary data.</text>
</comment>
<keyword evidence="3" id="KW-1185">Reference proteome</keyword>
<evidence type="ECO:0000256" key="1">
    <source>
        <dbReference type="SAM" id="MobiDB-lite"/>
    </source>
</evidence>
<proteinExistence type="predicted"/>
<feature type="compositionally biased region" description="Basic and acidic residues" evidence="1">
    <location>
        <begin position="305"/>
        <end position="321"/>
    </location>
</feature>
<protein>
    <recommendedName>
        <fullName evidence="4">Hydrogenase expression protein HypF</fullName>
    </recommendedName>
</protein>
<name>A0ABX1HAN6_9ACTN</name>
<feature type="compositionally biased region" description="Acidic residues" evidence="1">
    <location>
        <begin position="202"/>
        <end position="221"/>
    </location>
</feature>
<sequence>MPADEVREDPAGGSRARSGPRHAAPKKPLFNRFHVPAGKAMALAAMPTAVLMGMGLTPTLAQAKPQPKNPFQDGPCVTQPDEAPKDDEGAKTGKDESKDAGKDGKDKAGNGKGESAEPKPDESGGTGGGAEDPLKDLKDAAKKAKEAAEKAADKAEKLVKKATEPADGAKPAPEPSPSEDSGDDFNPWDPLGLGKALKDLFTPDEEEGTEPSDQPSEEVPEGADKEAVEAAKKALADAKAKKKDAAKAQKALDEAEDKAADKAEDSGGEAGDAADGSADKADEAGKAEDDAEPSPGAEDPMAPDEDGKKPFPCPVEKKVAGEDEQTPTVLPNQPWFLKASSLTLKGLDYKGVVNVKQADGKVKQVLKFTVDNGTDIGDLHQTIVDQKTGKTIHVEAAKGSTSTIRGGRTTLYTEELKGNLFGLIPITFDPEHEPPINVPLAIFTDVTVRQAGQFGGDLTVPGLHTYITD</sequence>
<dbReference type="EMBL" id="JAAWWP010000034">
    <property type="protein sequence ID" value="NKI45388.1"/>
    <property type="molecule type" value="Genomic_DNA"/>
</dbReference>